<evidence type="ECO:0000256" key="1">
    <source>
        <dbReference type="SAM" id="MobiDB-lite"/>
    </source>
</evidence>
<evidence type="ECO:0000313" key="3">
    <source>
        <dbReference type="EMBL" id="TWT72813.1"/>
    </source>
</evidence>
<feature type="transmembrane region" description="Helical" evidence="2">
    <location>
        <begin position="54"/>
        <end position="74"/>
    </location>
</feature>
<organism evidence="3 4">
    <name type="scientific">Posidoniimonas polymericola</name>
    <dbReference type="NCBI Taxonomy" id="2528002"/>
    <lineage>
        <taxon>Bacteria</taxon>
        <taxon>Pseudomonadati</taxon>
        <taxon>Planctomycetota</taxon>
        <taxon>Planctomycetia</taxon>
        <taxon>Pirellulales</taxon>
        <taxon>Lacipirellulaceae</taxon>
        <taxon>Posidoniimonas</taxon>
    </lineage>
</organism>
<feature type="transmembrane region" description="Helical" evidence="2">
    <location>
        <begin position="229"/>
        <end position="250"/>
    </location>
</feature>
<feature type="compositionally biased region" description="Basic and acidic residues" evidence="1">
    <location>
        <begin position="351"/>
        <end position="360"/>
    </location>
</feature>
<protein>
    <submittedName>
        <fullName evidence="3">Uncharacterized protein</fullName>
    </submittedName>
</protein>
<comment type="caution">
    <text evidence="3">The sequence shown here is derived from an EMBL/GenBank/DDBJ whole genome shotgun (WGS) entry which is preliminary data.</text>
</comment>
<dbReference type="AlphaFoldDB" id="A0A5C5YDD8"/>
<keyword evidence="2" id="KW-1133">Transmembrane helix</keyword>
<feature type="region of interest" description="Disordered" evidence="1">
    <location>
        <begin position="266"/>
        <end position="376"/>
    </location>
</feature>
<name>A0A5C5YDD8_9BACT</name>
<feature type="transmembrane region" description="Helical" evidence="2">
    <location>
        <begin position="196"/>
        <end position="217"/>
    </location>
</feature>
<feature type="transmembrane region" description="Helical" evidence="2">
    <location>
        <begin position="128"/>
        <end position="149"/>
    </location>
</feature>
<gene>
    <name evidence="3" type="ORF">Pla123a_41130</name>
</gene>
<dbReference type="EMBL" id="SJPO01000011">
    <property type="protein sequence ID" value="TWT72813.1"/>
    <property type="molecule type" value="Genomic_DNA"/>
</dbReference>
<proteinExistence type="predicted"/>
<sequence length="376" mass="38486">MLNDGTRTAAGVSEQDFSAEAPVSGLKKRRFAPDPGSPSFAVARSVLPTSGVSLAGTVSAGLLLSGGVLAGDYFKPLLPAALAGPLSVAAPSSVGGWLVASLMLVVALLCAVIYGLRSNRSDDVRGLYRWWLTAAIAGVALSAAYSVGAGSLVGAELTRLTGVTAVGNSGWWITALALSALVLGFRPVADLAESRLSLAFSVLAAAAVIVSWCGAAGAVPAQASEHAQLVQSGGLLIGLVMAAAAQLAFVRRVLLETDGVIAAPEKKEKPAKKVTKASPDAAATKQAGKPAKVGEKPATVRFESKPAAAEPVAEEESPAPSLRRDTSNEAAASEDSRWTDGSDADADYDDDNPRRKLSKAERKRLRKSKAGGRYAA</sequence>
<feature type="transmembrane region" description="Helical" evidence="2">
    <location>
        <begin position="169"/>
        <end position="189"/>
    </location>
</feature>
<feature type="transmembrane region" description="Helical" evidence="2">
    <location>
        <begin position="94"/>
        <end position="116"/>
    </location>
</feature>
<keyword evidence="2" id="KW-0472">Membrane</keyword>
<dbReference type="Proteomes" id="UP000318478">
    <property type="component" value="Unassembled WGS sequence"/>
</dbReference>
<feature type="compositionally biased region" description="Basic residues" evidence="1">
    <location>
        <begin position="361"/>
        <end position="370"/>
    </location>
</feature>
<keyword evidence="2" id="KW-0812">Transmembrane</keyword>
<evidence type="ECO:0000256" key="2">
    <source>
        <dbReference type="SAM" id="Phobius"/>
    </source>
</evidence>
<reference evidence="3 4" key="1">
    <citation type="submission" date="2019-02" db="EMBL/GenBank/DDBJ databases">
        <title>Deep-cultivation of Planctomycetes and their phenomic and genomic characterization uncovers novel biology.</title>
        <authorList>
            <person name="Wiegand S."/>
            <person name="Jogler M."/>
            <person name="Boedeker C."/>
            <person name="Pinto D."/>
            <person name="Vollmers J."/>
            <person name="Rivas-Marin E."/>
            <person name="Kohn T."/>
            <person name="Peeters S.H."/>
            <person name="Heuer A."/>
            <person name="Rast P."/>
            <person name="Oberbeckmann S."/>
            <person name="Bunk B."/>
            <person name="Jeske O."/>
            <person name="Meyerdierks A."/>
            <person name="Storesund J.E."/>
            <person name="Kallscheuer N."/>
            <person name="Luecker S."/>
            <person name="Lage O.M."/>
            <person name="Pohl T."/>
            <person name="Merkel B.J."/>
            <person name="Hornburger P."/>
            <person name="Mueller R.-W."/>
            <person name="Bruemmer F."/>
            <person name="Labrenz M."/>
            <person name="Spormann A.M."/>
            <person name="Op Den Camp H."/>
            <person name="Overmann J."/>
            <person name="Amann R."/>
            <person name="Jetten M.S.M."/>
            <person name="Mascher T."/>
            <person name="Medema M.H."/>
            <person name="Devos D.P."/>
            <person name="Kaster A.-K."/>
            <person name="Ovreas L."/>
            <person name="Rohde M."/>
            <person name="Galperin M.Y."/>
            <person name="Jogler C."/>
        </authorList>
    </citation>
    <scope>NUCLEOTIDE SEQUENCE [LARGE SCALE GENOMIC DNA]</scope>
    <source>
        <strain evidence="3 4">Pla123a</strain>
    </source>
</reference>
<accession>A0A5C5YDD8</accession>
<evidence type="ECO:0000313" key="4">
    <source>
        <dbReference type="Proteomes" id="UP000318478"/>
    </source>
</evidence>
<keyword evidence="4" id="KW-1185">Reference proteome</keyword>